<keyword evidence="5" id="KW-1185">Reference proteome</keyword>
<dbReference type="AlphaFoldDB" id="A0AA48HE08"/>
<dbReference type="RefSeq" id="WP_243347576.1">
    <property type="nucleotide sequence ID" value="NZ_AP027081.1"/>
</dbReference>
<protein>
    <submittedName>
        <fullName evidence="4">Nucleotidyltransferase</fullName>
    </submittedName>
</protein>
<dbReference type="PANTHER" id="PTHR43584">
    <property type="entry name" value="NUCLEOTIDYL TRANSFERASE"/>
    <property type="match status" value="1"/>
</dbReference>
<evidence type="ECO:0000313" key="4">
    <source>
        <dbReference type="EMBL" id="BDU76533.1"/>
    </source>
</evidence>
<dbReference type="InterPro" id="IPR025877">
    <property type="entry name" value="MobA-like_NTP_Trfase"/>
</dbReference>
<dbReference type="Pfam" id="PF12804">
    <property type="entry name" value="NTP_transf_3"/>
    <property type="match status" value="1"/>
</dbReference>
<reference evidence="4" key="1">
    <citation type="journal article" date="2023" name="Int. J. Syst. Evol. Microbiol.">
        <title>Mesoterricola silvestris gen. nov., sp. nov., Mesoterricola sediminis sp. nov., Geothrix oryzae sp. nov., Geothrix edaphica sp. nov., Geothrix rubra sp. nov., and Geothrix limicola sp. nov., six novel members of Acidobacteriota isolated from soils.</title>
        <authorList>
            <person name="Itoh H."/>
            <person name="Sugisawa Y."/>
            <person name="Mise K."/>
            <person name="Xu Z."/>
            <person name="Kuniyasu M."/>
            <person name="Ushijima N."/>
            <person name="Kawano K."/>
            <person name="Kobayashi E."/>
            <person name="Shiratori Y."/>
            <person name="Masuda Y."/>
            <person name="Senoo K."/>
        </authorList>
    </citation>
    <scope>NUCLEOTIDE SEQUENCE</scope>
    <source>
        <strain evidence="4">W786</strain>
    </source>
</reference>
<dbReference type="Proteomes" id="UP001228113">
    <property type="component" value="Chromosome"/>
</dbReference>
<keyword evidence="1" id="KW-0808">Transferase</keyword>
<organism evidence="4 5">
    <name type="scientific">Mesoterricola sediminis</name>
    <dbReference type="NCBI Taxonomy" id="2927980"/>
    <lineage>
        <taxon>Bacteria</taxon>
        <taxon>Pseudomonadati</taxon>
        <taxon>Acidobacteriota</taxon>
        <taxon>Holophagae</taxon>
        <taxon>Holophagales</taxon>
        <taxon>Holophagaceae</taxon>
        <taxon>Mesoterricola</taxon>
    </lineage>
</organism>
<evidence type="ECO:0000259" key="3">
    <source>
        <dbReference type="Pfam" id="PF12804"/>
    </source>
</evidence>
<accession>A0AA48HE08</accession>
<evidence type="ECO:0000256" key="2">
    <source>
        <dbReference type="ARBA" id="ARBA00022695"/>
    </source>
</evidence>
<sequence>MKLEMVVMAAGMGSRFGGVKQLEAVGPAGETMMDFAVHDALAAGVERVVFVIRRELEADFRAQVASRYEDRVEVACAFQDLDDIPAGHRPPEGRTKPWGTGHAVLAARHHVEGPFIVINADDFYGAHAFQALAGALREPAAGPLPVHAMVAFRLANTLSPHGTVARGLCDLTASGTLAGIREHTGIRALPGGGADEAGPGGLVRFTGEEPVSMNMWGFRPGMMAALEGYFKAFLSRLGGDPKAEFYLPAAVDALIQEGRAQVRVLETPGRWFGITYKEDRARVQAEIRALVAAGQYPKAGGI</sequence>
<dbReference type="PANTHER" id="PTHR43584:SF8">
    <property type="entry name" value="N-ACETYLMURAMATE ALPHA-1-PHOSPHATE URIDYLYLTRANSFERASE"/>
    <property type="match status" value="1"/>
</dbReference>
<dbReference type="InterPro" id="IPR029044">
    <property type="entry name" value="Nucleotide-diphossugar_trans"/>
</dbReference>
<dbReference type="SUPFAM" id="SSF53448">
    <property type="entry name" value="Nucleotide-diphospho-sugar transferases"/>
    <property type="match status" value="1"/>
</dbReference>
<dbReference type="EMBL" id="AP027081">
    <property type="protein sequence ID" value="BDU76533.1"/>
    <property type="molecule type" value="Genomic_DNA"/>
</dbReference>
<dbReference type="GO" id="GO:0016779">
    <property type="term" value="F:nucleotidyltransferase activity"/>
    <property type="evidence" value="ECO:0007669"/>
    <property type="project" value="UniProtKB-KW"/>
</dbReference>
<gene>
    <name evidence="4" type="ORF">METESE_14910</name>
</gene>
<evidence type="ECO:0000256" key="1">
    <source>
        <dbReference type="ARBA" id="ARBA00022679"/>
    </source>
</evidence>
<feature type="domain" description="MobA-like NTP transferase" evidence="3">
    <location>
        <begin position="6"/>
        <end position="67"/>
    </location>
</feature>
<evidence type="ECO:0000313" key="5">
    <source>
        <dbReference type="Proteomes" id="UP001228113"/>
    </source>
</evidence>
<keyword evidence="2" id="KW-0548">Nucleotidyltransferase</keyword>
<dbReference type="Gene3D" id="3.90.550.10">
    <property type="entry name" value="Spore Coat Polysaccharide Biosynthesis Protein SpsA, Chain A"/>
    <property type="match status" value="1"/>
</dbReference>
<dbReference type="KEGG" id="msea:METESE_14910"/>
<dbReference type="InterPro" id="IPR050065">
    <property type="entry name" value="GlmU-like"/>
</dbReference>
<proteinExistence type="predicted"/>
<name>A0AA48HE08_9BACT</name>